<dbReference type="Pfam" id="PF00096">
    <property type="entry name" value="zf-C2H2"/>
    <property type="match status" value="4"/>
</dbReference>
<evidence type="ECO:0000256" key="3">
    <source>
        <dbReference type="ARBA" id="ARBA00022737"/>
    </source>
</evidence>
<keyword evidence="4 9" id="KW-0863">Zinc-finger</keyword>
<evidence type="ECO:0000256" key="1">
    <source>
        <dbReference type="ARBA" id="ARBA00004123"/>
    </source>
</evidence>
<keyword evidence="2" id="KW-0479">Metal-binding</keyword>
<dbReference type="SMART" id="SM00355">
    <property type="entry name" value="ZnF_C2H2"/>
    <property type="match status" value="5"/>
</dbReference>
<dbReference type="GO" id="GO:0000978">
    <property type="term" value="F:RNA polymerase II cis-regulatory region sequence-specific DNA binding"/>
    <property type="evidence" value="ECO:0007669"/>
    <property type="project" value="TreeGrafter"/>
</dbReference>
<evidence type="ECO:0000256" key="8">
    <source>
        <dbReference type="ARBA" id="ARBA00037948"/>
    </source>
</evidence>
<dbReference type="FunFam" id="3.30.160.60:FF:000043">
    <property type="entry name" value="Scratch family zinc finger 2"/>
    <property type="match status" value="1"/>
</dbReference>
<dbReference type="FunFam" id="3.30.160.60:FF:000169">
    <property type="entry name" value="transcriptional repressor scratch 2"/>
    <property type="match status" value="1"/>
</dbReference>
<accession>A0A1V9XVX9</accession>
<organism evidence="12 13">
    <name type="scientific">Tropilaelaps mercedesae</name>
    <dbReference type="NCBI Taxonomy" id="418985"/>
    <lineage>
        <taxon>Eukaryota</taxon>
        <taxon>Metazoa</taxon>
        <taxon>Ecdysozoa</taxon>
        <taxon>Arthropoda</taxon>
        <taxon>Chelicerata</taxon>
        <taxon>Arachnida</taxon>
        <taxon>Acari</taxon>
        <taxon>Parasitiformes</taxon>
        <taxon>Mesostigmata</taxon>
        <taxon>Gamasina</taxon>
        <taxon>Dermanyssoidea</taxon>
        <taxon>Laelapidae</taxon>
        <taxon>Tropilaelaps</taxon>
    </lineage>
</organism>
<dbReference type="PANTHER" id="PTHR24388">
    <property type="entry name" value="ZINC FINGER PROTEIN"/>
    <property type="match status" value="1"/>
</dbReference>
<dbReference type="GO" id="GO:0005634">
    <property type="term" value="C:nucleus"/>
    <property type="evidence" value="ECO:0007669"/>
    <property type="project" value="UniProtKB-SubCell"/>
</dbReference>
<dbReference type="InterPro" id="IPR036236">
    <property type="entry name" value="Znf_C2H2_sf"/>
</dbReference>
<dbReference type="GO" id="GO:0000981">
    <property type="term" value="F:DNA-binding transcription factor activity, RNA polymerase II-specific"/>
    <property type="evidence" value="ECO:0007669"/>
    <property type="project" value="TreeGrafter"/>
</dbReference>
<dbReference type="AlphaFoldDB" id="A0A1V9XVX9"/>
<feature type="domain" description="C2H2-type" evidence="11">
    <location>
        <begin position="384"/>
        <end position="411"/>
    </location>
</feature>
<feature type="domain" description="C2H2-type" evidence="11">
    <location>
        <begin position="330"/>
        <end position="357"/>
    </location>
</feature>
<feature type="compositionally biased region" description="Polar residues" evidence="10">
    <location>
        <begin position="112"/>
        <end position="142"/>
    </location>
</feature>
<feature type="region of interest" description="Disordered" evidence="10">
    <location>
        <begin position="82"/>
        <end position="197"/>
    </location>
</feature>
<feature type="domain" description="C2H2-type" evidence="11">
    <location>
        <begin position="356"/>
        <end position="383"/>
    </location>
</feature>
<keyword evidence="13" id="KW-1185">Reference proteome</keyword>
<gene>
    <name evidence="12" type="ORF">BIW11_00417</name>
</gene>
<dbReference type="Gene3D" id="3.30.160.60">
    <property type="entry name" value="Classic Zinc Finger"/>
    <property type="match status" value="4"/>
</dbReference>
<evidence type="ECO:0000256" key="9">
    <source>
        <dbReference type="PROSITE-ProRule" id="PRU00042"/>
    </source>
</evidence>
<protein>
    <submittedName>
        <fullName evidence="12">Zinc finger protein-like</fullName>
    </submittedName>
</protein>
<feature type="compositionally biased region" description="Polar residues" evidence="10">
    <location>
        <begin position="82"/>
        <end position="91"/>
    </location>
</feature>
<keyword evidence="6" id="KW-0238">DNA-binding</keyword>
<keyword evidence="7" id="KW-0539">Nucleus</keyword>
<dbReference type="InterPro" id="IPR050527">
    <property type="entry name" value="Snail/Krueppel_Znf"/>
</dbReference>
<dbReference type="InterPro" id="IPR013087">
    <property type="entry name" value="Znf_C2H2_type"/>
</dbReference>
<evidence type="ECO:0000256" key="5">
    <source>
        <dbReference type="ARBA" id="ARBA00022833"/>
    </source>
</evidence>
<evidence type="ECO:0000256" key="6">
    <source>
        <dbReference type="ARBA" id="ARBA00023125"/>
    </source>
</evidence>
<comment type="caution">
    <text evidence="12">The sequence shown here is derived from an EMBL/GenBank/DDBJ whole genome shotgun (WGS) entry which is preliminary data.</text>
</comment>
<dbReference type="PROSITE" id="PS50157">
    <property type="entry name" value="ZINC_FINGER_C2H2_2"/>
    <property type="match status" value="5"/>
</dbReference>
<dbReference type="Proteomes" id="UP000192247">
    <property type="component" value="Unassembled WGS sequence"/>
</dbReference>
<comment type="similarity">
    <text evidence="8">Belongs to the snail C2H2-type zinc-finger protein family.</text>
</comment>
<dbReference type="OrthoDB" id="5428132at2759"/>
<sequence>MEQLGVSRQKRTDRAEIPVSFSPVSSGVEQRKGRWEAAGAGWQAAGYRRGYATSSPFVCNSNESQRCGSELVDGHSLTDLQPNSIESRLTTPTPPHFFTGLRPCSAPLQAELRTSTATPVATSRSNSPSQHNNRTIQQLSPALTSNPTRPTPPPSSLLLEFSPASHHGTIGQQEHDRHTPPTAIDASTSQSPATVPRIFNPAFDIPFRPSRALSSSVSPGEAIDLSTRQNSNAIHDERRHTRQPSVTVCYTYDAFFISDGRSKKKSPKLKSCSAEAILGVASAVPPEEAPTESTSSSRYPCSECGRHYATSSNLSRHKQTHRSPDSQLAKKCPTCGKVYVSMPALAMHLLTHKLSHKCNVCGKAFSRQWLLQGHMRSHTGEKPFGCAHCGKAFADRSNLRAHMQTHSGLKFFKCDRCQRRFALKSYLNKHLEAACVTSTSKSLHENDHELDHLIDTDAQHECYDGFTHASAPQSPPESFQLNTGRNFSITSSTDAAKNSYLLP</sequence>
<dbReference type="FunFam" id="3.30.160.60:FF:000446">
    <property type="entry name" value="Zinc finger protein"/>
    <property type="match status" value="1"/>
</dbReference>
<comment type="subcellular location">
    <subcellularLocation>
        <location evidence="1">Nucleus</location>
    </subcellularLocation>
</comment>
<dbReference type="GO" id="GO:0008270">
    <property type="term" value="F:zinc ion binding"/>
    <property type="evidence" value="ECO:0007669"/>
    <property type="project" value="UniProtKB-KW"/>
</dbReference>
<evidence type="ECO:0000313" key="12">
    <source>
        <dbReference type="EMBL" id="OQR77592.1"/>
    </source>
</evidence>
<reference evidence="12 13" key="1">
    <citation type="journal article" date="2017" name="Gigascience">
        <title>Draft genome of the honey bee ectoparasitic mite, Tropilaelaps mercedesae, is shaped by the parasitic life history.</title>
        <authorList>
            <person name="Dong X."/>
            <person name="Armstrong S.D."/>
            <person name="Xia D."/>
            <person name="Makepeace B.L."/>
            <person name="Darby A.C."/>
            <person name="Kadowaki T."/>
        </authorList>
    </citation>
    <scope>NUCLEOTIDE SEQUENCE [LARGE SCALE GENOMIC DNA]</scope>
    <source>
        <strain evidence="12">Wuxi-XJTLU</strain>
    </source>
</reference>
<evidence type="ECO:0000256" key="4">
    <source>
        <dbReference type="ARBA" id="ARBA00022771"/>
    </source>
</evidence>
<evidence type="ECO:0000256" key="7">
    <source>
        <dbReference type="ARBA" id="ARBA00023242"/>
    </source>
</evidence>
<dbReference type="SUPFAM" id="SSF57667">
    <property type="entry name" value="beta-beta-alpha zinc fingers"/>
    <property type="match status" value="4"/>
</dbReference>
<dbReference type="PANTHER" id="PTHR24388:SF38">
    <property type="entry name" value="PROTEIN SNAIL"/>
    <property type="match status" value="1"/>
</dbReference>
<evidence type="ECO:0000259" key="11">
    <source>
        <dbReference type="PROSITE" id="PS50157"/>
    </source>
</evidence>
<feature type="domain" description="C2H2-type" evidence="11">
    <location>
        <begin position="412"/>
        <end position="442"/>
    </location>
</feature>
<feature type="region of interest" description="Disordered" evidence="10">
    <location>
        <begin position="1"/>
        <end position="32"/>
    </location>
</feature>
<dbReference type="InParanoid" id="A0A1V9XVX9"/>
<proteinExistence type="inferred from homology"/>
<evidence type="ECO:0000313" key="13">
    <source>
        <dbReference type="Proteomes" id="UP000192247"/>
    </source>
</evidence>
<dbReference type="EMBL" id="MNPL01003361">
    <property type="protein sequence ID" value="OQR77592.1"/>
    <property type="molecule type" value="Genomic_DNA"/>
</dbReference>
<evidence type="ECO:0000256" key="2">
    <source>
        <dbReference type="ARBA" id="ARBA00022723"/>
    </source>
</evidence>
<name>A0A1V9XVX9_9ACAR</name>
<feature type="domain" description="C2H2-type" evidence="11">
    <location>
        <begin position="299"/>
        <end position="326"/>
    </location>
</feature>
<keyword evidence="3" id="KW-0677">Repeat</keyword>
<evidence type="ECO:0000256" key="10">
    <source>
        <dbReference type="SAM" id="MobiDB-lite"/>
    </source>
</evidence>
<dbReference type="PROSITE" id="PS00028">
    <property type="entry name" value="ZINC_FINGER_C2H2_1"/>
    <property type="match status" value="3"/>
</dbReference>
<keyword evidence="5" id="KW-0862">Zinc</keyword>